<keyword evidence="3" id="KW-1185">Reference proteome</keyword>
<dbReference type="AlphaFoldDB" id="A0AAD7ZQB2"/>
<gene>
    <name evidence="2" type="ORF">L9F63_020769</name>
</gene>
<reference evidence="2" key="2">
    <citation type="submission" date="2023-05" db="EMBL/GenBank/DDBJ databases">
        <authorList>
            <person name="Fouks B."/>
        </authorList>
    </citation>
    <scope>NUCLEOTIDE SEQUENCE</scope>
    <source>
        <strain evidence="2">Stay&amp;Tobe</strain>
        <tissue evidence="2">Testes</tissue>
    </source>
</reference>
<proteinExistence type="predicted"/>
<evidence type="ECO:0000313" key="3">
    <source>
        <dbReference type="Proteomes" id="UP001233999"/>
    </source>
</evidence>
<comment type="caution">
    <text evidence="2">The sequence shown here is derived from an EMBL/GenBank/DDBJ whole genome shotgun (WGS) entry which is preliminary data.</text>
</comment>
<dbReference type="Proteomes" id="UP001233999">
    <property type="component" value="Unassembled WGS sequence"/>
</dbReference>
<feature type="non-terminal residue" evidence="2">
    <location>
        <position position="1"/>
    </location>
</feature>
<sequence>DLRQKSTRKNISYQTEGGDAKGYQQLNNHSEFSKEKLKHCELIHLAHVRYLR</sequence>
<name>A0AAD7ZQB2_DIPPU</name>
<feature type="region of interest" description="Disordered" evidence="1">
    <location>
        <begin position="1"/>
        <end position="24"/>
    </location>
</feature>
<organism evidence="2 3">
    <name type="scientific">Diploptera punctata</name>
    <name type="common">Pacific beetle cockroach</name>
    <dbReference type="NCBI Taxonomy" id="6984"/>
    <lineage>
        <taxon>Eukaryota</taxon>
        <taxon>Metazoa</taxon>
        <taxon>Ecdysozoa</taxon>
        <taxon>Arthropoda</taxon>
        <taxon>Hexapoda</taxon>
        <taxon>Insecta</taxon>
        <taxon>Pterygota</taxon>
        <taxon>Neoptera</taxon>
        <taxon>Polyneoptera</taxon>
        <taxon>Dictyoptera</taxon>
        <taxon>Blattodea</taxon>
        <taxon>Blaberoidea</taxon>
        <taxon>Blaberidae</taxon>
        <taxon>Diplopterinae</taxon>
        <taxon>Diploptera</taxon>
    </lineage>
</organism>
<accession>A0AAD7ZQB2</accession>
<feature type="non-terminal residue" evidence="2">
    <location>
        <position position="52"/>
    </location>
</feature>
<reference evidence="2" key="1">
    <citation type="journal article" date="2023" name="IScience">
        <title>Live-bearing cockroach genome reveals convergent evolutionary mechanisms linked to viviparity in insects and beyond.</title>
        <authorList>
            <person name="Fouks B."/>
            <person name="Harrison M.C."/>
            <person name="Mikhailova A.A."/>
            <person name="Marchal E."/>
            <person name="English S."/>
            <person name="Carruthers M."/>
            <person name="Jennings E.C."/>
            <person name="Chiamaka E.L."/>
            <person name="Frigard R.A."/>
            <person name="Pippel M."/>
            <person name="Attardo G.M."/>
            <person name="Benoit J.B."/>
            <person name="Bornberg-Bauer E."/>
            <person name="Tobe S.S."/>
        </authorList>
    </citation>
    <scope>NUCLEOTIDE SEQUENCE</scope>
    <source>
        <tissue evidence="2">Testes</tissue>
    </source>
</reference>
<dbReference type="EMBL" id="JASPKZ010007340">
    <property type="protein sequence ID" value="KAJ9584914.1"/>
    <property type="molecule type" value="Genomic_DNA"/>
</dbReference>
<protein>
    <submittedName>
        <fullName evidence="2">Uncharacterized protein</fullName>
    </submittedName>
</protein>
<evidence type="ECO:0000256" key="1">
    <source>
        <dbReference type="SAM" id="MobiDB-lite"/>
    </source>
</evidence>
<evidence type="ECO:0000313" key="2">
    <source>
        <dbReference type="EMBL" id="KAJ9584914.1"/>
    </source>
</evidence>